<protein>
    <recommendedName>
        <fullName evidence="2">Hyaluronan/mRNA-binding protein domain-containing protein</fullName>
    </recommendedName>
</protein>
<evidence type="ECO:0000256" key="1">
    <source>
        <dbReference type="SAM" id="MobiDB-lite"/>
    </source>
</evidence>
<feature type="domain" description="Hyaluronan/mRNA-binding protein" evidence="2">
    <location>
        <begin position="3"/>
        <end position="76"/>
    </location>
</feature>
<reference evidence="3 4" key="1">
    <citation type="submission" date="2024-02" db="EMBL/GenBank/DDBJ databases">
        <authorList>
            <person name="Vignale AGUSTIN F."/>
            <person name="Sosa J E."/>
            <person name="Modenutti C."/>
        </authorList>
    </citation>
    <scope>NUCLEOTIDE SEQUENCE [LARGE SCALE GENOMIC DNA]</scope>
</reference>
<dbReference type="InterPro" id="IPR006861">
    <property type="entry name" value="HABP4_PAIRBP1-bd"/>
</dbReference>
<gene>
    <name evidence="3" type="ORF">ILEXP_LOCUS55356</name>
</gene>
<feature type="compositionally biased region" description="Acidic residues" evidence="1">
    <location>
        <begin position="1"/>
        <end position="11"/>
    </location>
</feature>
<proteinExistence type="predicted"/>
<name>A0ABC8UV91_9AQUA</name>
<dbReference type="AlphaFoldDB" id="A0ABC8UV91"/>
<dbReference type="InterPro" id="IPR039764">
    <property type="entry name" value="HABP4/SERBP1-like"/>
</dbReference>
<evidence type="ECO:0000259" key="2">
    <source>
        <dbReference type="SMART" id="SM01233"/>
    </source>
</evidence>
<dbReference type="Proteomes" id="UP001642360">
    <property type="component" value="Unassembled WGS sequence"/>
</dbReference>
<feature type="region of interest" description="Disordered" evidence="1">
    <location>
        <begin position="133"/>
        <end position="179"/>
    </location>
</feature>
<comment type="caution">
    <text evidence="3">The sequence shown here is derived from an EMBL/GenBank/DDBJ whole genome shotgun (WGS) entry which is preliminary data.</text>
</comment>
<organism evidence="3 4">
    <name type="scientific">Ilex paraguariensis</name>
    <name type="common">yerba mate</name>
    <dbReference type="NCBI Taxonomy" id="185542"/>
    <lineage>
        <taxon>Eukaryota</taxon>
        <taxon>Viridiplantae</taxon>
        <taxon>Streptophyta</taxon>
        <taxon>Embryophyta</taxon>
        <taxon>Tracheophyta</taxon>
        <taxon>Spermatophyta</taxon>
        <taxon>Magnoliopsida</taxon>
        <taxon>eudicotyledons</taxon>
        <taxon>Gunneridae</taxon>
        <taxon>Pentapetalae</taxon>
        <taxon>asterids</taxon>
        <taxon>campanulids</taxon>
        <taxon>Aquifoliales</taxon>
        <taxon>Aquifoliaceae</taxon>
        <taxon>Ilex</taxon>
    </lineage>
</organism>
<dbReference type="SMART" id="SM01233">
    <property type="entry name" value="HABP4_PAI-RBP1"/>
    <property type="match status" value="1"/>
</dbReference>
<evidence type="ECO:0000313" key="4">
    <source>
        <dbReference type="Proteomes" id="UP001642360"/>
    </source>
</evidence>
<feature type="region of interest" description="Disordered" evidence="1">
    <location>
        <begin position="1"/>
        <end position="50"/>
    </location>
</feature>
<accession>A0ABC8UV91</accession>
<dbReference type="PANTHER" id="PTHR12299:SF17">
    <property type="entry name" value="AT19571P-RELATED"/>
    <property type="match status" value="1"/>
</dbReference>
<feature type="compositionally biased region" description="Basic and acidic residues" evidence="1">
    <location>
        <begin position="12"/>
        <end position="36"/>
    </location>
</feature>
<sequence length="179" mass="20150">MCYLEAEEPVNEGEKNVDAEKQTIQEDVGDAKKENPVNEPEEEPEDKEMTLEEYQKVLEEKRKALLALKTEERKVYVDKELESMQMLSSKKNDDDIIFIKLGSEKDKHKEAAEKEEKAKKCVSINEFLKPAKGESYYRPGGRGRGRGHGRGGYSSNDIGNNVEAPAIEDVGQFPSLGAK</sequence>
<dbReference type="EMBL" id="CAUOFW020009168">
    <property type="protein sequence ID" value="CAK9184991.1"/>
    <property type="molecule type" value="Genomic_DNA"/>
</dbReference>
<keyword evidence="4" id="KW-1185">Reference proteome</keyword>
<dbReference type="Pfam" id="PF04774">
    <property type="entry name" value="HABP4_PAI-RBP1"/>
    <property type="match status" value="1"/>
</dbReference>
<dbReference type="PANTHER" id="PTHR12299">
    <property type="entry name" value="HYALURONIC ACID-BINDING PROTEIN 4"/>
    <property type="match status" value="1"/>
</dbReference>
<evidence type="ECO:0000313" key="3">
    <source>
        <dbReference type="EMBL" id="CAK9184991.1"/>
    </source>
</evidence>